<dbReference type="KEGG" id="cpoo:109317027"/>
<reference evidence="11" key="1">
    <citation type="submission" date="2025-08" db="UniProtKB">
        <authorList>
            <consortium name="Ensembl"/>
        </authorList>
    </citation>
    <scope>IDENTIFICATION</scope>
</reference>
<keyword evidence="12" id="KW-1185">Reference proteome</keyword>
<dbReference type="PRINTS" id="PR01308">
    <property type="entry name" value="P2X1RECEPTOR"/>
</dbReference>
<keyword evidence="8" id="KW-1071">Ligand-gated ion channel</keyword>
<dbReference type="GO" id="GO:0030168">
    <property type="term" value="P:platelet activation"/>
    <property type="evidence" value="ECO:0007669"/>
    <property type="project" value="Ensembl"/>
</dbReference>
<dbReference type="GO" id="GO:0005524">
    <property type="term" value="F:ATP binding"/>
    <property type="evidence" value="ECO:0007669"/>
    <property type="project" value="InterPro"/>
</dbReference>
<dbReference type="GO" id="GO:0046513">
    <property type="term" value="P:ceramide biosynthetic process"/>
    <property type="evidence" value="ECO:0007669"/>
    <property type="project" value="Ensembl"/>
</dbReference>
<dbReference type="PANTHER" id="PTHR10125">
    <property type="entry name" value="P2X PURINOCEPTOR"/>
    <property type="match status" value="1"/>
</dbReference>
<comment type="subcellular location">
    <subcellularLocation>
        <location evidence="1">Endomembrane system</location>
    </subcellularLocation>
</comment>
<dbReference type="AlphaFoldDB" id="A0A7M4EGT8"/>
<dbReference type="GO" id="GO:0045211">
    <property type="term" value="C:postsynaptic membrane"/>
    <property type="evidence" value="ECO:0007669"/>
    <property type="project" value="Ensembl"/>
</dbReference>
<keyword evidence="5 10" id="KW-1133">Transmembrane helix</keyword>
<evidence type="ECO:0000256" key="5">
    <source>
        <dbReference type="ARBA" id="ARBA00022989"/>
    </source>
</evidence>
<evidence type="ECO:0000256" key="1">
    <source>
        <dbReference type="ARBA" id="ARBA00004308"/>
    </source>
</evidence>
<keyword evidence="9" id="KW-0407">Ion channel</keyword>
<dbReference type="GO" id="GO:0033198">
    <property type="term" value="P:response to ATP"/>
    <property type="evidence" value="ECO:0007669"/>
    <property type="project" value="Ensembl"/>
</dbReference>
<evidence type="ECO:0000256" key="6">
    <source>
        <dbReference type="ARBA" id="ARBA00023065"/>
    </source>
</evidence>
<dbReference type="GO" id="GO:0009897">
    <property type="term" value="C:external side of plasma membrane"/>
    <property type="evidence" value="ECO:0007669"/>
    <property type="project" value="Ensembl"/>
</dbReference>
<accession>A0A7M4EGT8</accession>
<dbReference type="GO" id="GO:0099604">
    <property type="term" value="F:ligand-gated calcium channel activity"/>
    <property type="evidence" value="ECO:0007669"/>
    <property type="project" value="Ensembl"/>
</dbReference>
<dbReference type="GO" id="GO:0045121">
    <property type="term" value="C:membrane raft"/>
    <property type="evidence" value="ECO:0007669"/>
    <property type="project" value="Ensembl"/>
</dbReference>
<protein>
    <submittedName>
        <fullName evidence="11">Purinergic receptor P2X 1</fullName>
    </submittedName>
</protein>
<keyword evidence="6" id="KW-0406">Ion transport</keyword>
<evidence type="ECO:0000256" key="10">
    <source>
        <dbReference type="SAM" id="Phobius"/>
    </source>
</evidence>
<evidence type="ECO:0000313" key="12">
    <source>
        <dbReference type="Proteomes" id="UP000594220"/>
    </source>
</evidence>
<dbReference type="InterPro" id="IPR027309">
    <property type="entry name" value="P2X_extracellular_dom_sf"/>
</dbReference>
<dbReference type="Gene3D" id="2.60.490.10">
    <property type="entry name" value="atp-gated p2x4 ion channel domain"/>
    <property type="match status" value="1"/>
</dbReference>
<dbReference type="Proteomes" id="UP000594220">
    <property type="component" value="Unplaced"/>
</dbReference>
<dbReference type="InterPro" id="IPR003044">
    <property type="entry name" value="P2X1_purnocptor"/>
</dbReference>
<organism evidence="11 12">
    <name type="scientific">Crocodylus porosus</name>
    <name type="common">Saltwater crocodile</name>
    <name type="synonym">Estuarine crocodile</name>
    <dbReference type="NCBI Taxonomy" id="8502"/>
    <lineage>
        <taxon>Eukaryota</taxon>
        <taxon>Metazoa</taxon>
        <taxon>Chordata</taxon>
        <taxon>Craniata</taxon>
        <taxon>Vertebrata</taxon>
        <taxon>Euteleostomi</taxon>
        <taxon>Archelosauria</taxon>
        <taxon>Archosauria</taxon>
        <taxon>Crocodylia</taxon>
        <taxon>Longirostres</taxon>
        <taxon>Crocodylidae</taxon>
        <taxon>Crocodylus</taxon>
    </lineage>
</organism>
<dbReference type="Ensembl" id="ENSCPRT00005010364.1">
    <property type="protein sequence ID" value="ENSCPRP00005008803.1"/>
    <property type="gene ID" value="ENSCPRG00005006297.1"/>
</dbReference>
<dbReference type="GeneTree" id="ENSGT01020000230351"/>
<dbReference type="Pfam" id="PF00864">
    <property type="entry name" value="P2X_receptor"/>
    <property type="match status" value="1"/>
</dbReference>
<dbReference type="PANTHER" id="PTHR10125:SF9">
    <property type="entry name" value="P2X PURINOCEPTOR 1"/>
    <property type="match status" value="1"/>
</dbReference>
<dbReference type="GO" id="GO:0001614">
    <property type="term" value="F:purinergic nucleotide receptor activity"/>
    <property type="evidence" value="ECO:0007669"/>
    <property type="project" value="Ensembl"/>
</dbReference>
<dbReference type="GO" id="GO:0002554">
    <property type="term" value="P:serotonin secretion by platelet"/>
    <property type="evidence" value="ECO:0007669"/>
    <property type="project" value="Ensembl"/>
</dbReference>
<evidence type="ECO:0000256" key="4">
    <source>
        <dbReference type="ARBA" id="ARBA00022692"/>
    </source>
</evidence>
<dbReference type="GO" id="GO:0043270">
    <property type="term" value="P:positive regulation of monoatomic ion transport"/>
    <property type="evidence" value="ECO:0007669"/>
    <property type="project" value="Ensembl"/>
</dbReference>
<dbReference type="GO" id="GO:0003056">
    <property type="term" value="P:regulation of vascular associated smooth muscle contraction"/>
    <property type="evidence" value="ECO:0007669"/>
    <property type="project" value="Ensembl"/>
</dbReference>
<keyword evidence="3" id="KW-0813">Transport</keyword>
<dbReference type="GO" id="GO:0012505">
    <property type="term" value="C:endomembrane system"/>
    <property type="evidence" value="ECO:0007669"/>
    <property type="project" value="UniProtKB-SubCell"/>
</dbReference>
<name>A0A7M4EGT8_CROPO</name>
<keyword evidence="7 10" id="KW-0472">Membrane</keyword>
<dbReference type="GO" id="GO:0007320">
    <property type="term" value="P:insemination"/>
    <property type="evidence" value="ECO:0007669"/>
    <property type="project" value="Ensembl"/>
</dbReference>
<evidence type="ECO:0000256" key="7">
    <source>
        <dbReference type="ARBA" id="ARBA00023136"/>
    </source>
</evidence>
<evidence type="ECO:0000313" key="11">
    <source>
        <dbReference type="Ensembl" id="ENSCPRP00005008803.1"/>
    </source>
</evidence>
<evidence type="ECO:0000256" key="2">
    <source>
        <dbReference type="ARBA" id="ARBA00009848"/>
    </source>
</evidence>
<proteinExistence type="inferred from homology"/>
<keyword evidence="4 10" id="KW-0812">Transmembrane</keyword>
<evidence type="ECO:0000256" key="3">
    <source>
        <dbReference type="ARBA" id="ARBA00022448"/>
    </source>
</evidence>
<evidence type="ECO:0000256" key="8">
    <source>
        <dbReference type="ARBA" id="ARBA00023286"/>
    </source>
</evidence>
<dbReference type="OrthoDB" id="494673at2759"/>
<dbReference type="OMA" id="CCLFDYE"/>
<feature type="transmembrane region" description="Helical" evidence="10">
    <location>
        <begin position="31"/>
        <end position="50"/>
    </location>
</feature>
<reference evidence="11" key="2">
    <citation type="submission" date="2025-09" db="UniProtKB">
        <authorList>
            <consortium name="Ensembl"/>
        </authorList>
    </citation>
    <scope>IDENTIFICATION</scope>
</reference>
<dbReference type="GO" id="GO:0051924">
    <property type="term" value="P:regulation of calcium ion transport"/>
    <property type="evidence" value="ECO:0007669"/>
    <property type="project" value="Ensembl"/>
</dbReference>
<dbReference type="GO" id="GO:0004931">
    <property type="term" value="F:extracellularly ATP-gated monoatomic cation channel activity"/>
    <property type="evidence" value="ECO:0007669"/>
    <property type="project" value="Ensembl"/>
</dbReference>
<sequence>MGHKFMEKVSSFLFEYDTPRMVLVRNKKVGLTFRLIQLVVLGYIIGWVFLYEKGYQSQDGIVSSVSVKLKGLALTNVSGMGPLIWDVADYVFPPQGDSSFVVMTNFIITPGQKQDTCPELPHAGRCRSDSDCPEGEYKRKGQGIMTGKCIDFNSTVKTCEIFGWCPLEVDDDVPE</sequence>
<evidence type="ECO:0000256" key="9">
    <source>
        <dbReference type="ARBA" id="ARBA00023303"/>
    </source>
</evidence>
<gene>
    <name evidence="11" type="primary">P2RX1</name>
</gene>
<dbReference type="InterPro" id="IPR059116">
    <property type="entry name" value="P2X_receptor"/>
</dbReference>
<comment type="similarity">
    <text evidence="2">Belongs to the P2X receptor family.</text>
</comment>